<reference evidence="6" key="2">
    <citation type="submission" date="2021-04" db="EMBL/GenBank/DDBJ databases">
        <authorList>
            <person name="Podell S."/>
        </authorList>
    </citation>
    <scope>NUCLEOTIDE SEQUENCE</scope>
    <source>
        <strain evidence="6">Hildebrandi</strain>
    </source>
</reference>
<evidence type="ECO:0000259" key="5">
    <source>
        <dbReference type="Pfam" id="PF17390"/>
    </source>
</evidence>
<reference evidence="6" key="1">
    <citation type="journal article" date="2021" name="Sci. Rep.">
        <title>Diploid genomic architecture of Nitzschia inconspicua, an elite biomass production diatom.</title>
        <authorList>
            <person name="Oliver A."/>
            <person name="Podell S."/>
            <person name="Pinowska A."/>
            <person name="Traller J.C."/>
            <person name="Smith S.R."/>
            <person name="McClure R."/>
            <person name="Beliaev A."/>
            <person name="Bohutskyi P."/>
            <person name="Hill E.A."/>
            <person name="Rabines A."/>
            <person name="Zheng H."/>
            <person name="Allen L.Z."/>
            <person name="Kuo A."/>
            <person name="Grigoriev I.V."/>
            <person name="Allen A.E."/>
            <person name="Hazlebeck D."/>
            <person name="Allen E.E."/>
        </authorList>
    </citation>
    <scope>NUCLEOTIDE SEQUENCE</scope>
    <source>
        <strain evidence="6">Hildebrandi</strain>
    </source>
</reference>
<dbReference type="EMBL" id="JAGRRH010000006">
    <property type="protein sequence ID" value="KAG7368138.1"/>
    <property type="molecule type" value="Genomic_DNA"/>
</dbReference>
<dbReference type="PANTHER" id="PTHR33307:SF6">
    <property type="entry name" value="ALPHA-RHAMNOSIDASE (EUROFUNG)-RELATED"/>
    <property type="match status" value="1"/>
</dbReference>
<keyword evidence="7" id="KW-1185">Reference proteome</keyword>
<evidence type="ECO:0000259" key="3">
    <source>
        <dbReference type="Pfam" id="PF08531"/>
    </source>
</evidence>
<evidence type="ECO:0000259" key="2">
    <source>
        <dbReference type="Pfam" id="PF05592"/>
    </source>
</evidence>
<evidence type="ECO:0000256" key="1">
    <source>
        <dbReference type="ARBA" id="ARBA00022801"/>
    </source>
</evidence>
<dbReference type="Proteomes" id="UP000693970">
    <property type="component" value="Unassembled WGS sequence"/>
</dbReference>
<feature type="domain" description="Alpha-L-rhamnosidase six-hairpin glycosidase" evidence="4">
    <location>
        <begin position="509"/>
        <end position="851"/>
    </location>
</feature>
<dbReference type="Pfam" id="PF08531">
    <property type="entry name" value="Bac_rhamnosid_N"/>
    <property type="match status" value="1"/>
</dbReference>
<dbReference type="AlphaFoldDB" id="A0A9K3LTB0"/>
<comment type="caution">
    <text evidence="6">The sequence shown here is derived from an EMBL/GenBank/DDBJ whole genome shotgun (WGS) entry which is preliminary data.</text>
</comment>
<keyword evidence="1" id="KW-0378">Hydrolase</keyword>
<accession>A0A9K3LTB0</accession>
<dbReference type="OrthoDB" id="186643at2759"/>
<evidence type="ECO:0000313" key="7">
    <source>
        <dbReference type="Proteomes" id="UP000693970"/>
    </source>
</evidence>
<feature type="domain" description="Bacterial alpha-L-rhamnosidase N-terminal" evidence="3">
    <location>
        <begin position="200"/>
        <end position="375"/>
    </location>
</feature>
<protein>
    <submittedName>
        <fullName evidence="6">Alpha-L-rhamnosidase</fullName>
    </submittedName>
</protein>
<evidence type="ECO:0000259" key="4">
    <source>
        <dbReference type="Pfam" id="PF17389"/>
    </source>
</evidence>
<dbReference type="Pfam" id="PF25788">
    <property type="entry name" value="Ig_Rha78A_N"/>
    <property type="match status" value="1"/>
</dbReference>
<feature type="domain" description="Alpha-L-rhamnosidase C-terminal" evidence="5">
    <location>
        <begin position="853"/>
        <end position="919"/>
    </location>
</feature>
<name>A0A9K3LTB0_9STRA</name>
<dbReference type="InterPro" id="IPR035396">
    <property type="entry name" value="Bac_rhamnosid6H"/>
</dbReference>
<organism evidence="6 7">
    <name type="scientific">Nitzschia inconspicua</name>
    <dbReference type="NCBI Taxonomy" id="303405"/>
    <lineage>
        <taxon>Eukaryota</taxon>
        <taxon>Sar</taxon>
        <taxon>Stramenopiles</taxon>
        <taxon>Ochrophyta</taxon>
        <taxon>Bacillariophyta</taxon>
        <taxon>Bacillariophyceae</taxon>
        <taxon>Bacillariophycidae</taxon>
        <taxon>Bacillariales</taxon>
        <taxon>Bacillariaceae</taxon>
        <taxon>Nitzschia</taxon>
    </lineage>
</organism>
<dbReference type="Pfam" id="PF17390">
    <property type="entry name" value="Bac_rhamnosid_C"/>
    <property type="match status" value="1"/>
</dbReference>
<evidence type="ECO:0000313" key="6">
    <source>
        <dbReference type="EMBL" id="KAG7368138.1"/>
    </source>
</evidence>
<dbReference type="InterPro" id="IPR013737">
    <property type="entry name" value="Bac_rhamnosid_N"/>
</dbReference>
<dbReference type="InterPro" id="IPR008902">
    <property type="entry name" value="Rhamnosid_concanavalin"/>
</dbReference>
<feature type="domain" description="Alpha-L-rhamnosidase concanavalin-like" evidence="2">
    <location>
        <begin position="397"/>
        <end position="503"/>
    </location>
</feature>
<dbReference type="InterPro" id="IPR016007">
    <property type="entry name" value="Alpha_rhamnosid"/>
</dbReference>
<sequence length="991" mass="110514">MDASFGFAVDPDEEMVVRTNRGSVAATTVQVDKDVSVTSLRTEYLEDPMGMDKPIPRVSWQIQVNDKHVRSSSRRSIIQQSYQLHVKTTPVSLDDDDDDDTVDCCGWIDCGWVVSNQTQLVPLQCDSVTPFTKSDIDIEWKVSIRLEPENKGDNKNTSPVIVSDAARFRTAIVGSWNAKWITGGTLLRKEFTMPNVKHYATLFVSGIGYHHVYLDGKKVGDHQLDPGWTDFSKQVWYSTYDMTTELQQQKATTTDNKHVLSVILGNGWWSCGPPPGTNQPMCSSDPPQLILQLHVDGKPVLVSDETWSVSNDSPVQYNSLYNGETFDARVAERIHGWQSPGYFTATSSWSAATLATSVATNARLVSQLFPPIRHVSTTPPLTITIVSQSSTGTATTKNITQLVDFGQNQAAVVRLKRIHCSRGMEITMRHAEVLMHPPYGDFDGTTIYTDNLRTAQATDRYICSGDPKGETYTPLFTQHGFRYVEISGLDHTLELSDLEAVELHTDVQRTSYLHFTDPLLEQIQDMVLSSLKSNLMSVQTDCPQRDERRGWMGDAALTAEIAALSFGMGAFYTRWLDQMMDAQNPNNGAMPNFVPPLNSEPDGAPNWQTAYVMILWVLSTHYGDQEVLLRHHESIVRYYYFLELSYNQTGIAKFREKYGDWCPPPPHPKAYEHLTGAFAFLGDLKLGMEIFRNSPHPDAPFMLRRLTELFTKTAPEFHDSFYNVTTGVYMSGLQTEQALPLYLGVVPDDVEQSVLNHLISDIEVTNGGHTTSGIIGIKYEMEALSMLGRGDVALDLALQTTYPSWGYMLQNQYEPSTTVWELWNSNTGGPGMNSRNHHMFGSVAGWMYKYVAGIAPLKPGFAHVQIKPNVLRLDGISAKVASPYGDIKLFYSKRETGLFGYDITLPPGTTGTFIVPIAMDDRNIGRTHEGHPMEIEMLESGRIIWSDSGFVAGVAGILGAARENDHVHLELGNGSYQFQVSVAVDLELKDQ</sequence>
<dbReference type="InterPro" id="IPR035398">
    <property type="entry name" value="Bac_rhamnosid_C"/>
</dbReference>
<dbReference type="Pfam" id="PF17389">
    <property type="entry name" value="Bac_rhamnosid6H"/>
    <property type="match status" value="1"/>
</dbReference>
<dbReference type="GO" id="GO:0016787">
    <property type="term" value="F:hydrolase activity"/>
    <property type="evidence" value="ECO:0007669"/>
    <property type="project" value="UniProtKB-KW"/>
</dbReference>
<proteinExistence type="predicted"/>
<dbReference type="PANTHER" id="PTHR33307">
    <property type="entry name" value="ALPHA-RHAMNOSIDASE (EUROFUNG)"/>
    <property type="match status" value="1"/>
</dbReference>
<gene>
    <name evidence="6" type="ORF">IV203_030881</name>
</gene>
<dbReference type="Pfam" id="PF05592">
    <property type="entry name" value="Bac_rhamnosid"/>
    <property type="match status" value="1"/>
</dbReference>